<reference evidence="1 2" key="1">
    <citation type="journal article" date="2018" name="Genomics">
        <title>Molecular footprints of inshore aquatic adaptation in Indo-Pacific humpback dolphin (Sousa chinensis).</title>
        <authorList>
            <person name="Ming Y."/>
            <person name="Jian J."/>
            <person name="Yu F."/>
            <person name="Yu X."/>
            <person name="Wang J."/>
            <person name="Liu W."/>
        </authorList>
    </citation>
    <scope>NUCLEOTIDE SEQUENCE [LARGE SCALE GENOMIC DNA]</scope>
    <source>
        <strain evidence="1">MY-2018</strain>
        <tissue evidence="1">Skin</tissue>
    </source>
</reference>
<dbReference type="AlphaFoldDB" id="A0A484GII5"/>
<name>A0A484GII5_SOUCH</name>
<dbReference type="PANTHER" id="PTHR33166">
    <property type="entry name" value="GAG_P30 DOMAIN-CONTAINING PROTEIN"/>
    <property type="match status" value="1"/>
</dbReference>
<protein>
    <submittedName>
        <fullName evidence="1">Uncharacterized protein</fullName>
    </submittedName>
</protein>
<dbReference type="InterPro" id="IPR010999">
    <property type="entry name" value="Retrovr_matrix"/>
</dbReference>
<accession>A0A484GII5</accession>
<proteinExistence type="predicted"/>
<keyword evidence="2" id="KW-1185">Reference proteome</keyword>
<dbReference type="InterPro" id="IPR036946">
    <property type="entry name" value="G_retro_matrix_sf"/>
</dbReference>
<comment type="caution">
    <text evidence="1">The sequence shown here is derived from an EMBL/GenBank/DDBJ whole genome shotgun (WGS) entry which is preliminary data.</text>
</comment>
<dbReference type="Gene3D" id="1.10.150.180">
    <property type="entry name" value="Gamma-retroviral matrix domain"/>
    <property type="match status" value="1"/>
</dbReference>
<dbReference type="Proteomes" id="UP000295264">
    <property type="component" value="Unassembled WGS sequence"/>
</dbReference>
<dbReference type="SUPFAM" id="SSF47836">
    <property type="entry name" value="Retroviral matrix proteins"/>
    <property type="match status" value="1"/>
</dbReference>
<sequence length="182" mass="20617">MGNKPSFPLDTPLGCLLIHWKGCQLDRLKRKELIRYCTQDWPMYPLGDGEKWPPSGSLGLSTILQLGLYCKLEGKEDEIPYVQAFMALYQDHKKRRKYKLRDPDKCLFNVLLAKAGMEDPLDVLLIPPKGVLTRAHSQALEGSPWQQSPSNTALEDTFQTLILRTSEPMDAVPNISLPEHTV</sequence>
<gene>
    <name evidence="1" type="ORF">DBR06_SOUSAS8910002</name>
</gene>
<organism evidence="1 2">
    <name type="scientific">Sousa chinensis</name>
    <name type="common">Indo-pacific humpbacked dolphin</name>
    <name type="synonym">Steno chinensis</name>
    <dbReference type="NCBI Taxonomy" id="103600"/>
    <lineage>
        <taxon>Eukaryota</taxon>
        <taxon>Metazoa</taxon>
        <taxon>Chordata</taxon>
        <taxon>Craniata</taxon>
        <taxon>Vertebrata</taxon>
        <taxon>Euteleostomi</taxon>
        <taxon>Mammalia</taxon>
        <taxon>Eutheria</taxon>
        <taxon>Laurasiatheria</taxon>
        <taxon>Artiodactyla</taxon>
        <taxon>Whippomorpha</taxon>
        <taxon>Cetacea</taxon>
        <taxon>Odontoceti</taxon>
        <taxon>Delphinidae</taxon>
        <taxon>Sousa</taxon>
    </lineage>
</organism>
<dbReference type="InterPro" id="IPR050462">
    <property type="entry name" value="Retroviral_Gag-Pol_poly"/>
</dbReference>
<dbReference type="EMBL" id="QWLN02007301">
    <property type="protein sequence ID" value="TEA35530.1"/>
    <property type="molecule type" value="Genomic_DNA"/>
</dbReference>
<evidence type="ECO:0000313" key="1">
    <source>
        <dbReference type="EMBL" id="TEA35530.1"/>
    </source>
</evidence>
<evidence type="ECO:0000313" key="2">
    <source>
        <dbReference type="Proteomes" id="UP000295264"/>
    </source>
</evidence>